<dbReference type="Proteomes" id="UP001295684">
    <property type="component" value="Unassembled WGS sequence"/>
</dbReference>
<dbReference type="CDD" id="cd00340">
    <property type="entry name" value="GSH_Peroxidase"/>
    <property type="match status" value="1"/>
</dbReference>
<dbReference type="PROSITE" id="PS00763">
    <property type="entry name" value="GLUTATHIONE_PEROXID_2"/>
    <property type="match status" value="1"/>
</dbReference>
<dbReference type="PANTHER" id="PTHR11592:SF132">
    <property type="entry name" value="GLUTATHIONE PEROXIDASE 7, CHLOROPLASTIC-RELATED"/>
    <property type="match status" value="1"/>
</dbReference>
<evidence type="ECO:0000256" key="4">
    <source>
        <dbReference type="PIRSR" id="PIRSR000303-1"/>
    </source>
</evidence>
<evidence type="ECO:0000313" key="6">
    <source>
        <dbReference type="EMBL" id="CAI2379018.1"/>
    </source>
</evidence>
<dbReference type="SUPFAM" id="SSF52833">
    <property type="entry name" value="Thioredoxin-like"/>
    <property type="match status" value="1"/>
</dbReference>
<dbReference type="Gene3D" id="3.40.30.10">
    <property type="entry name" value="Glutaredoxin"/>
    <property type="match status" value="1"/>
</dbReference>
<dbReference type="PANTHER" id="PTHR11592">
    <property type="entry name" value="GLUTATHIONE PEROXIDASE"/>
    <property type="match status" value="1"/>
</dbReference>
<dbReference type="InterPro" id="IPR029760">
    <property type="entry name" value="GPX_CS"/>
</dbReference>
<dbReference type="GO" id="GO:0004601">
    <property type="term" value="F:peroxidase activity"/>
    <property type="evidence" value="ECO:0007669"/>
    <property type="project" value="UniProtKB-KW"/>
</dbReference>
<protein>
    <recommendedName>
        <fullName evidence="5">Glutathione peroxidase</fullName>
    </recommendedName>
</protein>
<feature type="active site" evidence="4">
    <location>
        <position position="54"/>
    </location>
</feature>
<gene>
    <name evidence="6" type="ORF">ECRASSUSDP1_LOCUS20423</name>
</gene>
<accession>A0AAD1XTF6</accession>
<dbReference type="Pfam" id="PF00255">
    <property type="entry name" value="GSHPx"/>
    <property type="match status" value="1"/>
</dbReference>
<dbReference type="GO" id="GO:0006979">
    <property type="term" value="P:response to oxidative stress"/>
    <property type="evidence" value="ECO:0007669"/>
    <property type="project" value="InterPro"/>
</dbReference>
<sequence>MGAMLFHRKKESLEPVYTSIFDIPATDIEGNEVILGDLVKDCKCVMIVNVASKCMLANKHYTQMVKIHKCFQHKGFQILAFPCNQFLGQESCSNDDINEFVRTKYGVEFKMMAKVNVNGVNSHEVFKFCRKYSSLYDEKTGKLKSIPFNFSKFLINSKGQVEGFYSPKKKPDSMIDKIKEILQRED</sequence>
<keyword evidence="2 5" id="KW-0575">Peroxidase</keyword>
<dbReference type="PIRSF" id="PIRSF000303">
    <property type="entry name" value="Glutathion_perox"/>
    <property type="match status" value="1"/>
</dbReference>
<evidence type="ECO:0000256" key="5">
    <source>
        <dbReference type="RuleBase" id="RU000499"/>
    </source>
</evidence>
<dbReference type="AlphaFoldDB" id="A0AAD1XTF6"/>
<dbReference type="InterPro" id="IPR036249">
    <property type="entry name" value="Thioredoxin-like_sf"/>
</dbReference>
<keyword evidence="7" id="KW-1185">Reference proteome</keyword>
<name>A0AAD1XTF6_EUPCR</name>
<evidence type="ECO:0000256" key="2">
    <source>
        <dbReference type="ARBA" id="ARBA00022559"/>
    </source>
</evidence>
<keyword evidence="3 5" id="KW-0560">Oxidoreductase</keyword>
<evidence type="ECO:0000256" key="3">
    <source>
        <dbReference type="ARBA" id="ARBA00023002"/>
    </source>
</evidence>
<organism evidence="6 7">
    <name type="scientific">Euplotes crassus</name>
    <dbReference type="NCBI Taxonomy" id="5936"/>
    <lineage>
        <taxon>Eukaryota</taxon>
        <taxon>Sar</taxon>
        <taxon>Alveolata</taxon>
        <taxon>Ciliophora</taxon>
        <taxon>Intramacronucleata</taxon>
        <taxon>Spirotrichea</taxon>
        <taxon>Hypotrichia</taxon>
        <taxon>Euplotida</taxon>
        <taxon>Euplotidae</taxon>
        <taxon>Moneuplotes</taxon>
    </lineage>
</organism>
<dbReference type="PROSITE" id="PS51355">
    <property type="entry name" value="GLUTATHIONE_PEROXID_3"/>
    <property type="match status" value="1"/>
</dbReference>
<comment type="similarity">
    <text evidence="1 5">Belongs to the glutathione peroxidase family.</text>
</comment>
<proteinExistence type="inferred from homology"/>
<evidence type="ECO:0000313" key="7">
    <source>
        <dbReference type="Proteomes" id="UP001295684"/>
    </source>
</evidence>
<dbReference type="InterPro" id="IPR000889">
    <property type="entry name" value="Glutathione_peroxidase"/>
</dbReference>
<comment type="caution">
    <text evidence="6">The sequence shown here is derived from an EMBL/GenBank/DDBJ whole genome shotgun (WGS) entry which is preliminary data.</text>
</comment>
<reference evidence="6" key="1">
    <citation type="submission" date="2023-07" db="EMBL/GenBank/DDBJ databases">
        <authorList>
            <consortium name="AG Swart"/>
            <person name="Singh M."/>
            <person name="Singh A."/>
            <person name="Seah K."/>
            <person name="Emmerich C."/>
        </authorList>
    </citation>
    <scope>NUCLEOTIDE SEQUENCE</scope>
    <source>
        <strain evidence="6">DP1</strain>
    </source>
</reference>
<dbReference type="EMBL" id="CAMPGE010020822">
    <property type="protein sequence ID" value="CAI2379018.1"/>
    <property type="molecule type" value="Genomic_DNA"/>
</dbReference>
<dbReference type="PRINTS" id="PR01011">
    <property type="entry name" value="GLUTPROXDASE"/>
</dbReference>
<evidence type="ECO:0000256" key="1">
    <source>
        <dbReference type="ARBA" id="ARBA00006926"/>
    </source>
</evidence>